<name>A0A2P6QWK9_ROSCH</name>
<dbReference type="Proteomes" id="UP000238479">
    <property type="component" value="Chromosome 4"/>
</dbReference>
<dbReference type="OMA" id="MEDHTES"/>
<dbReference type="PANTHER" id="PTHR31170">
    <property type="entry name" value="BNAC04G53230D PROTEIN"/>
    <property type="match status" value="1"/>
</dbReference>
<evidence type="ECO:0000313" key="3">
    <source>
        <dbReference type="Proteomes" id="UP000238479"/>
    </source>
</evidence>
<keyword evidence="3" id="KW-1185">Reference proteome</keyword>
<comment type="caution">
    <text evidence="2">The sequence shown here is derived from an EMBL/GenBank/DDBJ whole genome shotgun (WGS) entry which is preliminary data.</text>
</comment>
<proteinExistence type="predicted"/>
<dbReference type="AlphaFoldDB" id="A0A2P6QWK9"/>
<keyword evidence="1" id="KW-0472">Membrane</keyword>
<accession>A0A2P6QWK9</accession>
<dbReference type="Gramene" id="PRQ38556">
    <property type="protein sequence ID" value="PRQ38556"/>
    <property type="gene ID" value="RchiOBHm_Chr4g0415271"/>
</dbReference>
<evidence type="ECO:0000313" key="2">
    <source>
        <dbReference type="EMBL" id="PRQ38556.1"/>
    </source>
</evidence>
<dbReference type="STRING" id="74649.A0A2P6QWK9"/>
<reference evidence="2 3" key="1">
    <citation type="journal article" date="2018" name="Nat. Genet.">
        <title>The Rosa genome provides new insights in the design of modern roses.</title>
        <authorList>
            <person name="Bendahmane M."/>
        </authorList>
    </citation>
    <scope>NUCLEOTIDE SEQUENCE [LARGE SCALE GENOMIC DNA]</scope>
    <source>
        <strain evidence="3">cv. Old Blush</strain>
    </source>
</reference>
<feature type="transmembrane region" description="Helical" evidence="1">
    <location>
        <begin position="437"/>
        <end position="461"/>
    </location>
</feature>
<protein>
    <recommendedName>
        <fullName evidence="4">DUF247 domain protein</fullName>
    </recommendedName>
</protein>
<keyword evidence="1" id="KW-0812">Transmembrane</keyword>
<evidence type="ECO:0000256" key="1">
    <source>
        <dbReference type="SAM" id="Phobius"/>
    </source>
</evidence>
<dbReference type="EMBL" id="PDCK01000042">
    <property type="protein sequence ID" value="PRQ38556.1"/>
    <property type="molecule type" value="Genomic_DNA"/>
</dbReference>
<organism evidence="2 3">
    <name type="scientific">Rosa chinensis</name>
    <name type="common">China rose</name>
    <dbReference type="NCBI Taxonomy" id="74649"/>
    <lineage>
        <taxon>Eukaryota</taxon>
        <taxon>Viridiplantae</taxon>
        <taxon>Streptophyta</taxon>
        <taxon>Embryophyta</taxon>
        <taxon>Tracheophyta</taxon>
        <taxon>Spermatophyta</taxon>
        <taxon>Magnoliopsida</taxon>
        <taxon>eudicotyledons</taxon>
        <taxon>Gunneridae</taxon>
        <taxon>Pentapetalae</taxon>
        <taxon>rosids</taxon>
        <taxon>fabids</taxon>
        <taxon>Rosales</taxon>
        <taxon>Rosaceae</taxon>
        <taxon>Rosoideae</taxon>
        <taxon>Rosoideae incertae sedis</taxon>
        <taxon>Rosa</taxon>
    </lineage>
</organism>
<dbReference type="InterPro" id="IPR004158">
    <property type="entry name" value="DUF247_pln"/>
</dbReference>
<dbReference type="PANTHER" id="PTHR31170:SF17">
    <property type="match status" value="1"/>
</dbReference>
<sequence length="464" mass="53375">MMFGFSQRGSEGRIRPRGYSQAAANDIEDQNNIVLEDSNDIENQNASLEDSRGQELYQVSRMSPMRCIYRAPQRLRHKREEAYTPKLVSIGPLHHGKKDLLPMEEHKKRYLHDFLGRSRLSLNNYILRIKDKEERLRSYYIDTIKFGSDDLARIVLVDAAFIIEVLLRCYYNDLVDENDCVYGKPNLLWDLWPDMLLLENQLPFFILEELSQDLELTKRTSMVFLSHYFFVDNLVMAIEGTEEENEEKIRSHQLEVKHLLDLLRTLLILPIMLKSQDGVLGTYGTSPTMTELHQAGISFKVGESRDLLAIQFTDGVLEVPKLTVWDQTEVAMRNIIAFEQCEFPPEVQYVSDYVAVLDCFVNTAKDVELLVDCGIVENNLGDSKDVSRLINSLGSGLMVDPHHFYYSAICQNLIDHCNSRWNKRMANLRQNYFNTPWTTISVVAASILLVLTFIQTVSSVISIA</sequence>
<dbReference type="Pfam" id="PF03140">
    <property type="entry name" value="DUF247"/>
    <property type="match status" value="1"/>
</dbReference>
<evidence type="ECO:0008006" key="4">
    <source>
        <dbReference type="Google" id="ProtNLM"/>
    </source>
</evidence>
<gene>
    <name evidence="2" type="ORF">RchiOBHm_Chr4g0415271</name>
</gene>
<keyword evidence="1" id="KW-1133">Transmembrane helix</keyword>